<dbReference type="HOGENOM" id="CLU_100689_4_0_5"/>
<dbReference type="PANTHER" id="PTHR43239">
    <property type="entry name" value="UPF0734 PROTEIN DDB_G0273871/DDB_G0273177"/>
    <property type="match status" value="1"/>
</dbReference>
<evidence type="ECO:0008006" key="2">
    <source>
        <dbReference type="Google" id="ProtNLM"/>
    </source>
</evidence>
<dbReference type="SUPFAM" id="SSF54909">
    <property type="entry name" value="Dimeric alpha+beta barrel"/>
    <property type="match status" value="1"/>
</dbReference>
<dbReference type="EMBL" id="CP000927">
    <property type="protein sequence ID" value="ABZ70673.1"/>
    <property type="molecule type" value="Genomic_DNA"/>
</dbReference>
<dbReference type="Pfam" id="PF05336">
    <property type="entry name" value="rhaM"/>
    <property type="match status" value="1"/>
</dbReference>
<sequence>MRHVLLLDIHDDPDAIRDYRHWHRPGGPPAAVTRSIRESGIEAMEIWQAGDRLVMVMETGLAFDPSAKSERDMADPDVQAWERLMERFQRRLPFAKAGEKWVASECIYSLSDQPSAGG</sequence>
<gene>
    <name evidence="1" type="ordered locus">Caul_1543</name>
</gene>
<dbReference type="Gene3D" id="3.30.70.100">
    <property type="match status" value="1"/>
</dbReference>
<dbReference type="InterPro" id="IPR052996">
    <property type="entry name" value="Carb_Metab_Mutarotase"/>
</dbReference>
<dbReference type="PANTHER" id="PTHR43239:SF1">
    <property type="entry name" value="UPF0734 PROTEIN DDB_G0273871_DDB_G0273177"/>
    <property type="match status" value="1"/>
</dbReference>
<evidence type="ECO:0000313" key="1">
    <source>
        <dbReference type="EMBL" id="ABZ70673.1"/>
    </source>
</evidence>
<dbReference type="AlphaFoldDB" id="B0T1B6"/>
<dbReference type="KEGG" id="cak:Caul_1543"/>
<dbReference type="InterPro" id="IPR008000">
    <property type="entry name" value="Rham/fucose_mutarotase"/>
</dbReference>
<dbReference type="STRING" id="366602.Caul_1543"/>
<accession>B0T1B6</accession>
<protein>
    <recommendedName>
        <fullName evidence="2">L-rhamnose mutarotase</fullName>
    </recommendedName>
</protein>
<dbReference type="GO" id="GO:0016857">
    <property type="term" value="F:racemase and epimerase activity, acting on carbohydrates and derivatives"/>
    <property type="evidence" value="ECO:0007669"/>
    <property type="project" value="InterPro"/>
</dbReference>
<proteinExistence type="predicted"/>
<dbReference type="eggNOG" id="COG3254">
    <property type="taxonomic scope" value="Bacteria"/>
</dbReference>
<organism evidence="1">
    <name type="scientific">Caulobacter sp. (strain K31)</name>
    <dbReference type="NCBI Taxonomy" id="366602"/>
    <lineage>
        <taxon>Bacteria</taxon>
        <taxon>Pseudomonadati</taxon>
        <taxon>Pseudomonadota</taxon>
        <taxon>Alphaproteobacteria</taxon>
        <taxon>Caulobacterales</taxon>
        <taxon>Caulobacteraceae</taxon>
        <taxon>Caulobacter</taxon>
    </lineage>
</organism>
<dbReference type="InterPro" id="IPR011008">
    <property type="entry name" value="Dimeric_a/b-barrel"/>
</dbReference>
<dbReference type="OrthoDB" id="7272712at2"/>
<name>B0T1B6_CAUSK</name>
<reference evidence="1" key="1">
    <citation type="submission" date="2008-01" db="EMBL/GenBank/DDBJ databases">
        <title>Complete sequence of chromosome of Caulobacter sp. K31.</title>
        <authorList>
            <consortium name="US DOE Joint Genome Institute"/>
            <person name="Copeland A."/>
            <person name="Lucas S."/>
            <person name="Lapidus A."/>
            <person name="Barry K."/>
            <person name="Glavina del Rio T."/>
            <person name="Dalin E."/>
            <person name="Tice H."/>
            <person name="Pitluck S."/>
            <person name="Bruce D."/>
            <person name="Goodwin L."/>
            <person name="Thompson L.S."/>
            <person name="Brettin T."/>
            <person name="Detter J.C."/>
            <person name="Han C."/>
            <person name="Schmutz J."/>
            <person name="Larimer F."/>
            <person name="Land M."/>
            <person name="Hauser L."/>
            <person name="Kyrpides N."/>
            <person name="Kim E."/>
            <person name="Stephens C."/>
            <person name="Richardson P."/>
        </authorList>
    </citation>
    <scope>NUCLEOTIDE SEQUENCE [LARGE SCALE GENOMIC DNA]</scope>
    <source>
        <strain evidence="1">K31</strain>
    </source>
</reference>